<keyword evidence="2" id="KW-1185">Reference proteome</keyword>
<organism evidence="1 2">
    <name type="scientific">Aegilops tauschii subsp. strangulata</name>
    <name type="common">Goatgrass</name>
    <dbReference type="NCBI Taxonomy" id="200361"/>
    <lineage>
        <taxon>Eukaryota</taxon>
        <taxon>Viridiplantae</taxon>
        <taxon>Streptophyta</taxon>
        <taxon>Embryophyta</taxon>
        <taxon>Tracheophyta</taxon>
        <taxon>Spermatophyta</taxon>
        <taxon>Magnoliopsida</taxon>
        <taxon>Liliopsida</taxon>
        <taxon>Poales</taxon>
        <taxon>Poaceae</taxon>
        <taxon>BOP clade</taxon>
        <taxon>Pooideae</taxon>
        <taxon>Triticodae</taxon>
        <taxon>Triticeae</taxon>
        <taxon>Triticinae</taxon>
        <taxon>Aegilops</taxon>
    </lineage>
</organism>
<evidence type="ECO:0000313" key="2">
    <source>
        <dbReference type="Proteomes" id="UP000015105"/>
    </source>
</evidence>
<accession>A0A453PM06</accession>
<reference evidence="1" key="4">
    <citation type="submission" date="2019-03" db="UniProtKB">
        <authorList>
            <consortium name="EnsemblPlants"/>
        </authorList>
    </citation>
    <scope>IDENTIFICATION</scope>
</reference>
<proteinExistence type="predicted"/>
<dbReference type="Proteomes" id="UP000015105">
    <property type="component" value="Chromosome 6D"/>
</dbReference>
<name>A0A453PM06_AEGTS</name>
<reference evidence="1" key="3">
    <citation type="journal article" date="2017" name="Nature">
        <title>Genome sequence of the progenitor of the wheat D genome Aegilops tauschii.</title>
        <authorList>
            <person name="Luo M.C."/>
            <person name="Gu Y.Q."/>
            <person name="Puiu D."/>
            <person name="Wang H."/>
            <person name="Twardziok S.O."/>
            <person name="Deal K.R."/>
            <person name="Huo N."/>
            <person name="Zhu T."/>
            <person name="Wang L."/>
            <person name="Wang Y."/>
            <person name="McGuire P.E."/>
            <person name="Liu S."/>
            <person name="Long H."/>
            <person name="Ramasamy R.K."/>
            <person name="Rodriguez J.C."/>
            <person name="Van S.L."/>
            <person name="Yuan L."/>
            <person name="Wang Z."/>
            <person name="Xia Z."/>
            <person name="Xiao L."/>
            <person name="Anderson O.D."/>
            <person name="Ouyang S."/>
            <person name="Liang Y."/>
            <person name="Zimin A.V."/>
            <person name="Pertea G."/>
            <person name="Qi P."/>
            <person name="Bennetzen J.L."/>
            <person name="Dai X."/>
            <person name="Dawson M.W."/>
            <person name="Muller H.G."/>
            <person name="Kugler K."/>
            <person name="Rivarola-Duarte L."/>
            <person name="Spannagl M."/>
            <person name="Mayer K.F.X."/>
            <person name="Lu F.H."/>
            <person name="Bevan M.W."/>
            <person name="Leroy P."/>
            <person name="Li P."/>
            <person name="You F.M."/>
            <person name="Sun Q."/>
            <person name="Liu Z."/>
            <person name="Lyons E."/>
            <person name="Wicker T."/>
            <person name="Salzberg S.L."/>
            <person name="Devos K.M."/>
            <person name="Dvorak J."/>
        </authorList>
    </citation>
    <scope>NUCLEOTIDE SEQUENCE [LARGE SCALE GENOMIC DNA]</scope>
    <source>
        <strain evidence="1">cv. AL8/78</strain>
    </source>
</reference>
<protein>
    <submittedName>
        <fullName evidence="1">Uncharacterized protein</fullName>
    </submittedName>
</protein>
<reference evidence="2" key="1">
    <citation type="journal article" date="2014" name="Science">
        <title>Ancient hybridizations among the ancestral genomes of bread wheat.</title>
        <authorList>
            <consortium name="International Wheat Genome Sequencing Consortium,"/>
            <person name="Marcussen T."/>
            <person name="Sandve S.R."/>
            <person name="Heier L."/>
            <person name="Spannagl M."/>
            <person name="Pfeifer M."/>
            <person name="Jakobsen K.S."/>
            <person name="Wulff B.B."/>
            <person name="Steuernagel B."/>
            <person name="Mayer K.F."/>
            <person name="Olsen O.A."/>
        </authorList>
    </citation>
    <scope>NUCLEOTIDE SEQUENCE [LARGE SCALE GENOMIC DNA]</scope>
    <source>
        <strain evidence="2">cv. AL8/78</strain>
    </source>
</reference>
<sequence>IALPSMEVTTVAVRSVPHGAAASVEKLLGLWTNLGCNNPAAEARSVNLIYHPCGCMMRCPRFNCWCLLGS</sequence>
<reference evidence="2" key="2">
    <citation type="journal article" date="2017" name="Nat. Plants">
        <title>The Aegilops tauschii genome reveals multiple impacts of transposons.</title>
        <authorList>
            <person name="Zhao G."/>
            <person name="Zou C."/>
            <person name="Li K."/>
            <person name="Wang K."/>
            <person name="Li T."/>
            <person name="Gao L."/>
            <person name="Zhang X."/>
            <person name="Wang H."/>
            <person name="Yang Z."/>
            <person name="Liu X."/>
            <person name="Jiang W."/>
            <person name="Mao L."/>
            <person name="Kong X."/>
            <person name="Jiao Y."/>
            <person name="Jia J."/>
        </authorList>
    </citation>
    <scope>NUCLEOTIDE SEQUENCE [LARGE SCALE GENOMIC DNA]</scope>
    <source>
        <strain evidence="2">cv. AL8/78</strain>
    </source>
</reference>
<dbReference type="EnsemblPlants" id="AET6Gv20774100.1">
    <property type="protein sequence ID" value="AET6Gv20774100.1"/>
    <property type="gene ID" value="AET6Gv20774100"/>
</dbReference>
<reference evidence="1" key="5">
    <citation type="journal article" date="2021" name="G3 (Bethesda)">
        <title>Aegilops tauschii genome assembly Aet v5.0 features greater sequence contiguity and improved annotation.</title>
        <authorList>
            <person name="Wang L."/>
            <person name="Zhu T."/>
            <person name="Rodriguez J.C."/>
            <person name="Deal K.R."/>
            <person name="Dubcovsky J."/>
            <person name="McGuire P.E."/>
            <person name="Lux T."/>
            <person name="Spannagl M."/>
            <person name="Mayer K.F.X."/>
            <person name="Baldrich P."/>
            <person name="Meyers B.C."/>
            <person name="Huo N."/>
            <person name="Gu Y.Q."/>
            <person name="Zhou H."/>
            <person name="Devos K.M."/>
            <person name="Bennetzen J.L."/>
            <person name="Unver T."/>
            <person name="Budak H."/>
            <person name="Gulick P.J."/>
            <person name="Galiba G."/>
            <person name="Kalapos B."/>
            <person name="Nelson D.R."/>
            <person name="Li P."/>
            <person name="You F.M."/>
            <person name="Luo M.C."/>
            <person name="Dvorak J."/>
        </authorList>
    </citation>
    <scope>NUCLEOTIDE SEQUENCE [LARGE SCALE GENOMIC DNA]</scope>
    <source>
        <strain evidence="1">cv. AL8/78</strain>
    </source>
</reference>
<evidence type="ECO:0000313" key="1">
    <source>
        <dbReference type="EnsemblPlants" id="AET6Gv20774100.1"/>
    </source>
</evidence>
<dbReference type="AlphaFoldDB" id="A0A453PM06"/>
<dbReference type="Gramene" id="AET6Gv20774100.1">
    <property type="protein sequence ID" value="AET6Gv20774100.1"/>
    <property type="gene ID" value="AET6Gv20774100"/>
</dbReference>